<evidence type="ECO:0000256" key="4">
    <source>
        <dbReference type="ARBA" id="ARBA00022692"/>
    </source>
</evidence>
<dbReference type="InterPro" id="IPR000515">
    <property type="entry name" value="MetI-like"/>
</dbReference>
<dbReference type="GO" id="GO:0055085">
    <property type="term" value="P:transmembrane transport"/>
    <property type="evidence" value="ECO:0007669"/>
    <property type="project" value="InterPro"/>
</dbReference>
<dbReference type="STRING" id="1033810.HLPCO_000718"/>
<dbReference type="InterPro" id="IPR051393">
    <property type="entry name" value="ABC_transporter_permease"/>
</dbReference>
<keyword evidence="3" id="KW-1003">Cell membrane</keyword>
<accession>U2FPY5</accession>
<feature type="transmembrane region" description="Helical" evidence="7">
    <location>
        <begin position="264"/>
        <end position="284"/>
    </location>
</feature>
<dbReference type="RefSeq" id="WP_008826886.1">
    <property type="nucleotide sequence ID" value="NZ_AFNU02000002.1"/>
</dbReference>
<keyword evidence="6 7" id="KW-0472">Membrane</keyword>
<organism evidence="9 10">
    <name type="scientific">Haloplasma contractile SSD-17B</name>
    <dbReference type="NCBI Taxonomy" id="1033810"/>
    <lineage>
        <taxon>Bacteria</taxon>
        <taxon>Bacillati</taxon>
        <taxon>Mycoplasmatota</taxon>
        <taxon>Mollicutes</taxon>
        <taxon>Haloplasmatales</taxon>
        <taxon>Haloplasmataceae</taxon>
        <taxon>Haloplasma</taxon>
    </lineage>
</organism>
<evidence type="ECO:0000256" key="7">
    <source>
        <dbReference type="RuleBase" id="RU363032"/>
    </source>
</evidence>
<reference evidence="9 10" key="1">
    <citation type="journal article" date="2011" name="J. Bacteriol.">
        <title>Genome sequence of Haloplasma contractile, an unusual contractile bacterium from a deep-sea anoxic brine lake.</title>
        <authorList>
            <person name="Antunes A."/>
            <person name="Alam I."/>
            <person name="El Dorry H."/>
            <person name="Siam R."/>
            <person name="Robertson A."/>
            <person name="Bajic V.B."/>
            <person name="Stingl U."/>
        </authorList>
    </citation>
    <scope>NUCLEOTIDE SEQUENCE [LARGE SCALE GENOMIC DNA]</scope>
    <source>
        <strain evidence="9 10">SSD-17B</strain>
    </source>
</reference>
<evidence type="ECO:0000256" key="1">
    <source>
        <dbReference type="ARBA" id="ARBA00004651"/>
    </source>
</evidence>
<dbReference type="SUPFAM" id="SSF161098">
    <property type="entry name" value="MetI-like"/>
    <property type="match status" value="1"/>
</dbReference>
<proteinExistence type="inferred from homology"/>
<comment type="similarity">
    <text evidence="7">Belongs to the binding-protein-dependent transport system permease family.</text>
</comment>
<dbReference type="AlphaFoldDB" id="U2FPY5"/>
<feature type="domain" description="ABC transmembrane type-1" evidence="8">
    <location>
        <begin position="70"/>
        <end position="285"/>
    </location>
</feature>
<comment type="subcellular location">
    <subcellularLocation>
        <location evidence="1 7">Cell membrane</location>
        <topology evidence="1 7">Multi-pass membrane protein</topology>
    </subcellularLocation>
</comment>
<dbReference type="PANTHER" id="PTHR30193:SF37">
    <property type="entry name" value="INNER MEMBRANE ABC TRANSPORTER PERMEASE PROTEIN YCJO"/>
    <property type="match status" value="1"/>
</dbReference>
<keyword evidence="5 7" id="KW-1133">Transmembrane helix</keyword>
<feature type="transmembrane region" description="Helical" evidence="7">
    <location>
        <begin position="12"/>
        <end position="34"/>
    </location>
</feature>
<evidence type="ECO:0000256" key="2">
    <source>
        <dbReference type="ARBA" id="ARBA00022448"/>
    </source>
</evidence>
<dbReference type="InParanoid" id="U2FPY5"/>
<dbReference type="EMBL" id="AFNU02000002">
    <property type="protein sequence ID" value="ERJ13104.1"/>
    <property type="molecule type" value="Genomic_DNA"/>
</dbReference>
<evidence type="ECO:0000313" key="10">
    <source>
        <dbReference type="Proteomes" id="UP000005707"/>
    </source>
</evidence>
<evidence type="ECO:0000256" key="6">
    <source>
        <dbReference type="ARBA" id="ARBA00023136"/>
    </source>
</evidence>
<dbReference type="PROSITE" id="PS50928">
    <property type="entry name" value="ABC_TM1"/>
    <property type="match status" value="1"/>
</dbReference>
<feature type="transmembrane region" description="Helical" evidence="7">
    <location>
        <begin position="211"/>
        <end position="231"/>
    </location>
</feature>
<gene>
    <name evidence="9" type="ORF">HLPCO_000718</name>
</gene>
<feature type="transmembrane region" description="Helical" evidence="7">
    <location>
        <begin position="74"/>
        <end position="92"/>
    </location>
</feature>
<keyword evidence="4 7" id="KW-0812">Transmembrane</keyword>
<dbReference type="GO" id="GO:0005886">
    <property type="term" value="C:plasma membrane"/>
    <property type="evidence" value="ECO:0007669"/>
    <property type="project" value="UniProtKB-SubCell"/>
</dbReference>
<comment type="caution">
    <text evidence="9">The sequence shown here is derived from an EMBL/GenBank/DDBJ whole genome shotgun (WGS) entry which is preliminary data.</text>
</comment>
<evidence type="ECO:0000256" key="3">
    <source>
        <dbReference type="ARBA" id="ARBA00022475"/>
    </source>
</evidence>
<sequence length="292" mass="33255">MLRRAKYNKKNYYGWIFVFTSLVLMATFLIYPIIDSLILSTKSCKGIVCEPNGLGNIKRMLNDEVFHKAFKNTFIFFIVQVPIMLTMALMLASMLNNKKLKYRGFFRTAIFLPTVTSLVAYSVLFKMMFGYEGLINQFLMFIQLVNEPIPWLTNAFWAKVTIIIALLWRWTGYNMVFYLAALQNVSSEVYEAAEVDGASKIQQFFKITVPLLKPIILFTAIMSTIGTLQLFDEPMNLTGGGPSNATLTISQYIYNQSFVYVPNFGYAATLSYVIVFIVAILTIIQFKVAGDE</sequence>
<dbReference type="eggNOG" id="COG1175">
    <property type="taxonomic scope" value="Bacteria"/>
</dbReference>
<dbReference type="Proteomes" id="UP000005707">
    <property type="component" value="Unassembled WGS sequence"/>
</dbReference>
<dbReference type="Gene3D" id="1.10.3720.10">
    <property type="entry name" value="MetI-like"/>
    <property type="match status" value="1"/>
</dbReference>
<evidence type="ECO:0000259" key="8">
    <source>
        <dbReference type="PROSITE" id="PS50928"/>
    </source>
</evidence>
<dbReference type="Pfam" id="PF00528">
    <property type="entry name" value="BPD_transp_1"/>
    <property type="match status" value="1"/>
</dbReference>
<feature type="transmembrane region" description="Helical" evidence="7">
    <location>
        <begin position="104"/>
        <end position="129"/>
    </location>
</feature>
<protein>
    <submittedName>
        <fullName evidence="9">Binding-protein-dependent transport systems inner membrane component</fullName>
    </submittedName>
</protein>
<dbReference type="PANTHER" id="PTHR30193">
    <property type="entry name" value="ABC TRANSPORTER PERMEASE PROTEIN"/>
    <property type="match status" value="1"/>
</dbReference>
<dbReference type="FunCoup" id="U2FPY5">
    <property type="interactions" value="90"/>
</dbReference>
<dbReference type="CDD" id="cd06261">
    <property type="entry name" value="TM_PBP2"/>
    <property type="match status" value="1"/>
</dbReference>
<feature type="transmembrane region" description="Helical" evidence="7">
    <location>
        <begin position="149"/>
        <end position="168"/>
    </location>
</feature>
<reference evidence="9 10" key="2">
    <citation type="journal article" date="2013" name="PLoS ONE">
        <title>INDIGO - INtegrated Data Warehouse of MIcrobial GenOmes with Examples from the Red Sea Extremophiles.</title>
        <authorList>
            <person name="Alam I."/>
            <person name="Antunes A."/>
            <person name="Kamau A.A."/>
            <person name="Ba Alawi W."/>
            <person name="Kalkatawi M."/>
            <person name="Stingl U."/>
            <person name="Bajic V.B."/>
        </authorList>
    </citation>
    <scope>NUCLEOTIDE SEQUENCE [LARGE SCALE GENOMIC DNA]</scope>
    <source>
        <strain evidence="9 10">SSD-17B</strain>
    </source>
</reference>
<evidence type="ECO:0000256" key="5">
    <source>
        <dbReference type="ARBA" id="ARBA00022989"/>
    </source>
</evidence>
<name>U2FPY5_9MOLU</name>
<dbReference type="InterPro" id="IPR035906">
    <property type="entry name" value="MetI-like_sf"/>
</dbReference>
<keyword evidence="2 7" id="KW-0813">Transport</keyword>
<evidence type="ECO:0000313" key="9">
    <source>
        <dbReference type="EMBL" id="ERJ13104.1"/>
    </source>
</evidence>
<keyword evidence="10" id="KW-1185">Reference proteome</keyword>